<reference evidence="1 2" key="1">
    <citation type="submission" date="2018-02" db="EMBL/GenBank/DDBJ databases">
        <title>Genome sequencing of Solimonas sp. HR-BB.</title>
        <authorList>
            <person name="Lee Y."/>
            <person name="Jeon C.O."/>
        </authorList>
    </citation>
    <scope>NUCLEOTIDE SEQUENCE [LARGE SCALE GENOMIC DNA]</scope>
    <source>
        <strain evidence="1 2">HR-BB</strain>
    </source>
</reference>
<comment type="caution">
    <text evidence="1">The sequence shown here is derived from an EMBL/GenBank/DDBJ whole genome shotgun (WGS) entry which is preliminary data.</text>
</comment>
<dbReference type="NCBIfam" id="TIGR01725">
    <property type="entry name" value="phge_HK97_gp10"/>
    <property type="match status" value="1"/>
</dbReference>
<gene>
    <name evidence="1" type="ORF">C3942_00840</name>
</gene>
<keyword evidence="2" id="KW-1185">Reference proteome</keyword>
<dbReference type="EMBL" id="PSNW01000001">
    <property type="protein sequence ID" value="PPE75472.1"/>
    <property type="molecule type" value="Genomic_DNA"/>
</dbReference>
<accession>A0A2S5TKL0</accession>
<evidence type="ECO:0008006" key="3">
    <source>
        <dbReference type="Google" id="ProtNLM"/>
    </source>
</evidence>
<evidence type="ECO:0000313" key="1">
    <source>
        <dbReference type="EMBL" id="PPE75472.1"/>
    </source>
</evidence>
<dbReference type="InterPro" id="IPR010064">
    <property type="entry name" value="HK97-gp10_tail"/>
</dbReference>
<dbReference type="Proteomes" id="UP000238220">
    <property type="component" value="Unassembled WGS sequence"/>
</dbReference>
<proteinExistence type="predicted"/>
<dbReference type="AlphaFoldDB" id="A0A2S5TKL0"/>
<organism evidence="1 2">
    <name type="scientific">Solimonas fluminis</name>
    <dbReference type="NCBI Taxonomy" id="2086571"/>
    <lineage>
        <taxon>Bacteria</taxon>
        <taxon>Pseudomonadati</taxon>
        <taxon>Pseudomonadota</taxon>
        <taxon>Gammaproteobacteria</taxon>
        <taxon>Nevskiales</taxon>
        <taxon>Nevskiaceae</taxon>
        <taxon>Solimonas</taxon>
    </lineage>
</organism>
<name>A0A2S5TKL0_9GAMM</name>
<evidence type="ECO:0000313" key="2">
    <source>
        <dbReference type="Proteomes" id="UP000238220"/>
    </source>
</evidence>
<protein>
    <recommendedName>
        <fullName evidence="3">HK97 gp10 family phage protein</fullName>
    </recommendedName>
</protein>
<dbReference type="Pfam" id="PF04883">
    <property type="entry name" value="HK97-gp10_like"/>
    <property type="match status" value="1"/>
</dbReference>
<sequence length="146" mass="15832">MAPVSGALDGVAQLMRQLEELGLAANGKALRAAVRAGSRPVVKRAKQLIPEGADAHRTYRGRLVTPGFAKRSIRTVTKLSRDKQKASVAIGVRAEAFYATQFVELGTSRQAPQPWLRPAMEQTQQEQLAALGDSLKKTIEKAAKKK</sequence>